<dbReference type="Pfam" id="PF00126">
    <property type="entry name" value="HTH_1"/>
    <property type="match status" value="1"/>
</dbReference>
<evidence type="ECO:0000256" key="4">
    <source>
        <dbReference type="ARBA" id="ARBA00023163"/>
    </source>
</evidence>
<protein>
    <submittedName>
        <fullName evidence="6">ArgP/LysG family DNA-binding transcriptional regulator</fullName>
    </submittedName>
</protein>
<dbReference type="PANTHER" id="PTHR30579:SF2">
    <property type="entry name" value="HTH-TYPE TRANSCRIPTIONAL REGULATOR ARGP"/>
    <property type="match status" value="1"/>
</dbReference>
<dbReference type="Proteomes" id="UP000652074">
    <property type="component" value="Unassembled WGS sequence"/>
</dbReference>
<evidence type="ECO:0000256" key="1">
    <source>
        <dbReference type="ARBA" id="ARBA00009437"/>
    </source>
</evidence>
<dbReference type="Gene3D" id="3.40.190.290">
    <property type="match status" value="1"/>
</dbReference>
<dbReference type="Pfam" id="PF03466">
    <property type="entry name" value="LysR_substrate"/>
    <property type="match status" value="1"/>
</dbReference>
<keyword evidence="2" id="KW-0805">Transcription regulation</keyword>
<dbReference type="SUPFAM" id="SSF53850">
    <property type="entry name" value="Periplasmic binding protein-like II"/>
    <property type="match status" value="1"/>
</dbReference>
<comment type="similarity">
    <text evidence="1">Belongs to the LysR transcriptional regulatory family.</text>
</comment>
<dbReference type="InterPro" id="IPR005119">
    <property type="entry name" value="LysR_subst-bd"/>
</dbReference>
<dbReference type="InterPro" id="IPR036390">
    <property type="entry name" value="WH_DNA-bd_sf"/>
</dbReference>
<evidence type="ECO:0000313" key="6">
    <source>
        <dbReference type="EMBL" id="NMF90246.1"/>
    </source>
</evidence>
<dbReference type="InterPro" id="IPR050176">
    <property type="entry name" value="LTTR"/>
</dbReference>
<dbReference type="PROSITE" id="PS50931">
    <property type="entry name" value="HTH_LYSR"/>
    <property type="match status" value="1"/>
</dbReference>
<keyword evidence="3 6" id="KW-0238">DNA-binding</keyword>
<evidence type="ECO:0000256" key="2">
    <source>
        <dbReference type="ARBA" id="ARBA00023015"/>
    </source>
</evidence>
<dbReference type="GO" id="GO:0003677">
    <property type="term" value="F:DNA binding"/>
    <property type="evidence" value="ECO:0007669"/>
    <property type="project" value="UniProtKB-KW"/>
</dbReference>
<dbReference type="InterPro" id="IPR017685">
    <property type="entry name" value="ArgP"/>
</dbReference>
<dbReference type="PRINTS" id="PR00039">
    <property type="entry name" value="HTHLYSR"/>
</dbReference>
<dbReference type="EMBL" id="WTVR01000038">
    <property type="protein sequence ID" value="NMF90246.1"/>
    <property type="molecule type" value="Genomic_DNA"/>
</dbReference>
<feature type="domain" description="HTH lysR-type" evidence="5">
    <location>
        <begin position="3"/>
        <end position="59"/>
    </location>
</feature>
<dbReference type="Gene3D" id="1.10.10.10">
    <property type="entry name" value="Winged helix-like DNA-binding domain superfamily/Winged helix DNA-binding domain"/>
    <property type="match status" value="1"/>
</dbReference>
<dbReference type="SUPFAM" id="SSF46785">
    <property type="entry name" value="Winged helix' DNA-binding domain"/>
    <property type="match status" value="1"/>
</dbReference>
<evidence type="ECO:0000256" key="3">
    <source>
        <dbReference type="ARBA" id="ARBA00023125"/>
    </source>
</evidence>
<name>A0ABX1MSN4_9RHOO</name>
<accession>A0ABX1MSN4</accession>
<comment type="caution">
    <text evidence="6">The sequence shown here is derived from an EMBL/GenBank/DDBJ whole genome shotgun (WGS) entry which is preliminary data.</text>
</comment>
<dbReference type="InterPro" id="IPR000847">
    <property type="entry name" value="LysR_HTH_N"/>
</dbReference>
<dbReference type="NCBIfam" id="NF002964">
    <property type="entry name" value="PRK03635.1"/>
    <property type="match status" value="1"/>
</dbReference>
<reference evidence="6 7" key="1">
    <citation type="submission" date="2019-12" db="EMBL/GenBank/DDBJ databases">
        <title>Comparative genomics gives insights into the taxonomy of the Azoarcus-Aromatoleum group and reveals separate origins of nif in the plant-associated Azoarcus and non-plant-associated Aromatoleum sub-groups.</title>
        <authorList>
            <person name="Lafos M."/>
            <person name="Maluk M."/>
            <person name="Batista M."/>
            <person name="Junghare M."/>
            <person name="Carmona M."/>
            <person name="Faoro H."/>
            <person name="Cruz L.M."/>
            <person name="Battistoni F."/>
            <person name="De Souza E."/>
            <person name="Pedrosa F."/>
            <person name="Chen W.-M."/>
            <person name="Poole P.S."/>
            <person name="Dixon R.A."/>
            <person name="James E.K."/>
        </authorList>
    </citation>
    <scope>NUCLEOTIDE SEQUENCE [LARGE SCALE GENOMIC DNA]</scope>
    <source>
        <strain evidence="6 7">ToN1</strain>
    </source>
</reference>
<dbReference type="NCBIfam" id="TIGR03298">
    <property type="entry name" value="argP"/>
    <property type="match status" value="1"/>
</dbReference>
<keyword evidence="4" id="KW-0804">Transcription</keyword>
<gene>
    <name evidence="6" type="ORF">GPA26_17395</name>
</gene>
<keyword evidence="7" id="KW-1185">Reference proteome</keyword>
<dbReference type="RefSeq" id="WP_169207596.1">
    <property type="nucleotide sequence ID" value="NZ_CP059560.1"/>
</dbReference>
<evidence type="ECO:0000259" key="5">
    <source>
        <dbReference type="PROSITE" id="PS50931"/>
    </source>
</evidence>
<organism evidence="6 7">
    <name type="scientific">Aromatoleum petrolei</name>
    <dbReference type="NCBI Taxonomy" id="76116"/>
    <lineage>
        <taxon>Bacteria</taxon>
        <taxon>Pseudomonadati</taxon>
        <taxon>Pseudomonadota</taxon>
        <taxon>Betaproteobacteria</taxon>
        <taxon>Rhodocyclales</taxon>
        <taxon>Rhodocyclaceae</taxon>
        <taxon>Aromatoleum</taxon>
    </lineage>
</organism>
<evidence type="ECO:0000313" key="7">
    <source>
        <dbReference type="Proteomes" id="UP000652074"/>
    </source>
</evidence>
<dbReference type="InterPro" id="IPR036388">
    <property type="entry name" value="WH-like_DNA-bd_sf"/>
</dbReference>
<dbReference type="PANTHER" id="PTHR30579">
    <property type="entry name" value="TRANSCRIPTIONAL REGULATOR"/>
    <property type="match status" value="1"/>
</dbReference>
<dbReference type="NCBIfam" id="NF009888">
    <property type="entry name" value="PRK13348.1"/>
    <property type="match status" value="1"/>
</dbReference>
<sequence length="318" mass="34270">MKIDNAQLAAFAMVVREGSFEAAARKLHVTPSAVSQRIKLLEERLGQVLIRRATPCQATDAGKTLVRYTEELALLESEMLGTLGGADTTLQAPLRMPIAVNADSLESWFFAVFDAMPTEPAISFDLRVEDQDHSAALLREGTVMAAVSASPTPIQGCTVEPLGVMRYLAVSSPAYVARHFPAGVDAATLASAPMLRFNLKDALQQQFIARFTTDALQPPTHMVPSVHGFVALAQRGLGWGMVPEHFALPAIAAGDLVEIAPGHHLDVPLHWHRWRLGSQALHALTSAVRVVARDALRQDAREITGRLPSADEGRPSAA</sequence>
<proteinExistence type="inferred from homology"/>